<feature type="domain" description="HTH merR-type" evidence="1">
    <location>
        <begin position="14"/>
        <end position="70"/>
    </location>
</feature>
<evidence type="ECO:0000259" key="1">
    <source>
        <dbReference type="PROSITE" id="PS50937"/>
    </source>
</evidence>
<dbReference type="InterPro" id="IPR048048">
    <property type="entry name" value="BldC-like"/>
</dbReference>
<dbReference type="EMBL" id="CP074133">
    <property type="protein sequence ID" value="QUX25818.1"/>
    <property type="molecule type" value="Genomic_DNA"/>
</dbReference>
<keyword evidence="3" id="KW-1185">Reference proteome</keyword>
<sequence length="70" mass="7882">MPSTTYPSTEPERVLTTSEVAGLFRVNVHTVSRWADRGLLSSFRTPGGHRRYLASEVHALRAKNFAPIRE</sequence>
<dbReference type="InterPro" id="IPR009061">
    <property type="entry name" value="DNA-bd_dom_put_sf"/>
</dbReference>
<gene>
    <name evidence="2" type="ORF">KGD84_07460</name>
</gene>
<dbReference type="Gene3D" id="1.10.1660.10">
    <property type="match status" value="1"/>
</dbReference>
<dbReference type="Pfam" id="PF12728">
    <property type="entry name" value="HTH_17"/>
    <property type="match status" value="1"/>
</dbReference>
<accession>A0ABX8BV64</accession>
<name>A0ABX8BV64_9ACTN</name>
<dbReference type="Proteomes" id="UP000676079">
    <property type="component" value="Chromosome"/>
</dbReference>
<reference evidence="2 3" key="1">
    <citation type="submission" date="2021-05" db="EMBL/GenBank/DDBJ databases">
        <title>Direct Submission.</title>
        <authorList>
            <person name="Li K."/>
            <person name="Gao J."/>
        </authorList>
    </citation>
    <scope>NUCLEOTIDE SEQUENCE [LARGE SCALE GENOMIC DNA]</scope>
    <source>
        <strain evidence="2 3">Mg02</strain>
    </source>
</reference>
<dbReference type="NCBIfam" id="NF033787">
    <property type="entry name" value="HTH_BldC"/>
    <property type="match status" value="1"/>
</dbReference>
<protein>
    <submittedName>
        <fullName evidence="2">BldC family transcriptional regulator</fullName>
    </submittedName>
</protein>
<dbReference type="InterPro" id="IPR000551">
    <property type="entry name" value="MerR-type_HTH_dom"/>
</dbReference>
<proteinExistence type="predicted"/>
<dbReference type="PROSITE" id="PS50937">
    <property type="entry name" value="HTH_MERR_2"/>
    <property type="match status" value="1"/>
</dbReference>
<evidence type="ECO:0000313" key="2">
    <source>
        <dbReference type="EMBL" id="QUX25818.1"/>
    </source>
</evidence>
<organism evidence="2 3">
    <name type="scientific">Nocardiopsis changdeensis</name>
    <dbReference type="NCBI Taxonomy" id="2831969"/>
    <lineage>
        <taxon>Bacteria</taxon>
        <taxon>Bacillati</taxon>
        <taxon>Actinomycetota</taxon>
        <taxon>Actinomycetes</taxon>
        <taxon>Streptosporangiales</taxon>
        <taxon>Nocardiopsidaceae</taxon>
        <taxon>Nocardiopsis</taxon>
    </lineage>
</organism>
<dbReference type="SUPFAM" id="SSF46955">
    <property type="entry name" value="Putative DNA-binding domain"/>
    <property type="match status" value="1"/>
</dbReference>
<dbReference type="InterPro" id="IPR041657">
    <property type="entry name" value="HTH_17"/>
</dbReference>
<evidence type="ECO:0000313" key="3">
    <source>
        <dbReference type="Proteomes" id="UP000676079"/>
    </source>
</evidence>